<name>A0ACC1TS82_9AGAR</name>
<gene>
    <name evidence="1" type="ORF">F5876DRAFT_90603</name>
</gene>
<keyword evidence="2" id="KW-1185">Reference proteome</keyword>
<dbReference type="Proteomes" id="UP001163835">
    <property type="component" value="Unassembled WGS sequence"/>
</dbReference>
<evidence type="ECO:0000313" key="1">
    <source>
        <dbReference type="EMBL" id="KAJ3807360.1"/>
    </source>
</evidence>
<evidence type="ECO:0000313" key="2">
    <source>
        <dbReference type="Proteomes" id="UP001163835"/>
    </source>
</evidence>
<comment type="caution">
    <text evidence="1">The sequence shown here is derived from an EMBL/GenBank/DDBJ whole genome shotgun (WGS) entry which is preliminary data.</text>
</comment>
<accession>A0ACC1TS82</accession>
<proteinExistence type="predicted"/>
<reference evidence="1" key="1">
    <citation type="submission" date="2022-09" db="EMBL/GenBank/DDBJ databases">
        <title>A Global Phylogenomic Analysis of the Shiitake Genus Lentinula.</title>
        <authorList>
            <consortium name="DOE Joint Genome Institute"/>
            <person name="Sierra-Patev S."/>
            <person name="Min B."/>
            <person name="Naranjo-Ortiz M."/>
            <person name="Looney B."/>
            <person name="Konkel Z."/>
            <person name="Slot J.C."/>
            <person name="Sakamoto Y."/>
            <person name="Steenwyk J.L."/>
            <person name="Rokas A."/>
            <person name="Carro J."/>
            <person name="Camarero S."/>
            <person name="Ferreira P."/>
            <person name="Molpeceres G."/>
            <person name="Ruiz-Duenas F.J."/>
            <person name="Serrano A."/>
            <person name="Henrissat B."/>
            <person name="Drula E."/>
            <person name="Hughes K.W."/>
            <person name="Mata J.L."/>
            <person name="Ishikawa N.K."/>
            <person name="Vargas-Isla R."/>
            <person name="Ushijima S."/>
            <person name="Smith C.A."/>
            <person name="Ahrendt S."/>
            <person name="Andreopoulos W."/>
            <person name="He G."/>
            <person name="Labutti K."/>
            <person name="Lipzen A."/>
            <person name="Ng V."/>
            <person name="Riley R."/>
            <person name="Sandor L."/>
            <person name="Barry K."/>
            <person name="Martinez A.T."/>
            <person name="Xiao Y."/>
            <person name="Gibbons J.G."/>
            <person name="Terashima K."/>
            <person name="Grigoriev I.V."/>
            <person name="Hibbett D.S."/>
        </authorList>
    </citation>
    <scope>NUCLEOTIDE SEQUENCE</scope>
    <source>
        <strain evidence="1">TMI1499</strain>
    </source>
</reference>
<dbReference type="EMBL" id="MU795313">
    <property type="protein sequence ID" value="KAJ3807360.1"/>
    <property type="molecule type" value="Genomic_DNA"/>
</dbReference>
<sequence length="439" mass="48718">MSIVMSLSPPNSDRKKRNFKALQLPLSPKGIAVPTRQAPSAKKRNPAPLDSARHLIASSTANSALLTPESSTTQRRNLHRTLTNTLEKLDSETKAEGKKTQLNGPLRQEDLRNLAELGMGNGGSVMKVEHIPTGLIMAKKIVLIDAKPTVRKQILREIHITHSCNSPYIVSSFGAYILDPNICICMEFMDKGSFDGIYKRLGAIPIDVVGMVAASVLEGLLYLYDVHHIIHRDIKPSNILLNSLGEIKLCDFGVSGELINSIANTFVGTSVYMSPERIQGAEYSVESDIWSLGITLIELAHGRFPFYLEDADEELSAQPKFGSPREPMQRDMLDMLAPPMSPASRRRSRRRSKGVSLQGGVQELSILELLQQIVMEPPPRLISSEKDEGKFPKAADVFVNACLIKEQRDRKPPAELLNYEWIEQTLTSGLQMKKWAESV</sequence>
<protein>
    <submittedName>
        <fullName evidence="1">Pkinase-domain-containing protein</fullName>
    </submittedName>
</protein>
<organism evidence="1 2">
    <name type="scientific">Lentinula aff. lateritia</name>
    <dbReference type="NCBI Taxonomy" id="2804960"/>
    <lineage>
        <taxon>Eukaryota</taxon>
        <taxon>Fungi</taxon>
        <taxon>Dikarya</taxon>
        <taxon>Basidiomycota</taxon>
        <taxon>Agaricomycotina</taxon>
        <taxon>Agaricomycetes</taxon>
        <taxon>Agaricomycetidae</taxon>
        <taxon>Agaricales</taxon>
        <taxon>Marasmiineae</taxon>
        <taxon>Omphalotaceae</taxon>
        <taxon>Lentinula</taxon>
    </lineage>
</organism>